<proteinExistence type="predicted"/>
<comment type="caution">
    <text evidence="1">The sequence shown here is derived from an EMBL/GenBank/DDBJ whole genome shotgun (WGS) entry which is preliminary data.</text>
</comment>
<evidence type="ECO:0000313" key="1">
    <source>
        <dbReference type="EMBL" id="OGC47831.1"/>
    </source>
</evidence>
<dbReference type="EMBL" id="MEVA01000003">
    <property type="protein sequence ID" value="OGC47831.1"/>
    <property type="molecule type" value="Genomic_DNA"/>
</dbReference>
<dbReference type="InterPro" id="IPR012341">
    <property type="entry name" value="6hp_glycosidase-like_sf"/>
</dbReference>
<dbReference type="Proteomes" id="UP000176608">
    <property type="component" value="Unassembled WGS sequence"/>
</dbReference>
<evidence type="ECO:0008006" key="3">
    <source>
        <dbReference type="Google" id="ProtNLM"/>
    </source>
</evidence>
<organism evidence="1 2">
    <name type="scientific">candidate division WWE3 bacterium RIFCSPHIGHO2_01_FULL_42_13</name>
    <dbReference type="NCBI Taxonomy" id="1802617"/>
    <lineage>
        <taxon>Bacteria</taxon>
        <taxon>Katanobacteria</taxon>
    </lineage>
</organism>
<dbReference type="STRING" id="1802617.A2886_00420"/>
<dbReference type="InterPro" id="IPR008928">
    <property type="entry name" value="6-hairpin_glycosidase_sf"/>
</dbReference>
<dbReference type="AlphaFoldDB" id="A0A1F4US77"/>
<reference evidence="1 2" key="1">
    <citation type="journal article" date="2016" name="Nat. Commun.">
        <title>Thousands of microbial genomes shed light on interconnected biogeochemical processes in an aquifer system.</title>
        <authorList>
            <person name="Anantharaman K."/>
            <person name="Brown C.T."/>
            <person name="Hug L.A."/>
            <person name="Sharon I."/>
            <person name="Castelle C.J."/>
            <person name="Probst A.J."/>
            <person name="Thomas B.C."/>
            <person name="Singh A."/>
            <person name="Wilkins M.J."/>
            <person name="Karaoz U."/>
            <person name="Brodie E.L."/>
            <person name="Williams K.H."/>
            <person name="Hubbard S.S."/>
            <person name="Banfield J.F."/>
        </authorList>
    </citation>
    <scope>NUCLEOTIDE SEQUENCE [LARGE SCALE GENOMIC DNA]</scope>
</reference>
<gene>
    <name evidence="1" type="ORF">A2886_00420</name>
</gene>
<name>A0A1F4US77_UNCKA</name>
<protein>
    <recommendedName>
        <fullName evidence="3">Glycogen debranching enzyme C-terminal domain-containing protein</fullName>
    </recommendedName>
</protein>
<sequence length="377" mass="43762">MGHFETEIMEEARLIAQKDLRSCYKENGIVAGNHHFTDYWARDGYFAAFGSLALGDKEIAQKMVGMFLNFQKNSGLIPYRIMRGPVTLGKYFGHPKFYKTPKPTYRLRDFGPEVLDGTTLTLLFLALLGQSGWEKAKNHLTQVEKALNYLTLKEKHGLLWDGFMCEWNDVAYKLGNLLYSNVIYWKMYVELTNYYRSIKNVRWKEFEKKQSDIAVALRKRLWNGKFFSDWHDYKRQDYMYPFGNLFAIAWGLTTNSESNSIINEVKKYRMLFTIETNAPKYPWWRIGMLAHLTGMSGYQNMSLLWLQPATAYLEALKAVGNSDEFDIFASRIAQKVVEDGIIHECYERDGRPMQGALYTAEKPFAWSSGLLVKALNT</sequence>
<evidence type="ECO:0000313" key="2">
    <source>
        <dbReference type="Proteomes" id="UP000176608"/>
    </source>
</evidence>
<dbReference type="Gene3D" id="1.50.10.10">
    <property type="match status" value="1"/>
</dbReference>
<dbReference type="SUPFAM" id="SSF48208">
    <property type="entry name" value="Six-hairpin glycosidases"/>
    <property type="match status" value="1"/>
</dbReference>
<accession>A0A1F4US77</accession>
<dbReference type="GO" id="GO:0005975">
    <property type="term" value="P:carbohydrate metabolic process"/>
    <property type="evidence" value="ECO:0007669"/>
    <property type="project" value="InterPro"/>
</dbReference>